<name>A0A5B0PKD3_PUCGR</name>
<feature type="compositionally biased region" description="Low complexity" evidence="2">
    <location>
        <begin position="57"/>
        <end position="68"/>
    </location>
</feature>
<dbReference type="AlphaFoldDB" id="A0A5B0PKD3"/>
<sequence length="259" mass="29973">MNRGFNEHNNHDKMIPRIKYDKIQVPTTKMQSSQPTTIDFKDISGKQQMYSDVDLARNSSRNSSSSDSIPFMNLRTNSQTKEEEIHGAKFLGLSMGSPKVCMGESNSKGSSGLGLDTQTHKNSSQEEEMNCYKNKLHEANLRIIFLEGKVAQMNDEKFRKCENHERIIQELQSENMNLRNRLTWEINSKSDLQHQLSNQTLELHRVHENKQNETTHLNQENSRISELLNKKVDELIMLQKQMRLIEGERGCSPAQDLYF</sequence>
<feature type="region of interest" description="Disordered" evidence="2">
    <location>
        <begin position="56"/>
        <end position="80"/>
    </location>
</feature>
<proteinExistence type="predicted"/>
<evidence type="ECO:0000256" key="1">
    <source>
        <dbReference type="SAM" id="Coils"/>
    </source>
</evidence>
<dbReference type="EMBL" id="VDEP01000341">
    <property type="protein sequence ID" value="KAA1100389.1"/>
    <property type="molecule type" value="Genomic_DNA"/>
</dbReference>
<evidence type="ECO:0000256" key="2">
    <source>
        <dbReference type="SAM" id="MobiDB-lite"/>
    </source>
</evidence>
<dbReference type="Proteomes" id="UP000325313">
    <property type="component" value="Unassembled WGS sequence"/>
</dbReference>
<comment type="caution">
    <text evidence="3">The sequence shown here is derived from an EMBL/GenBank/DDBJ whole genome shotgun (WGS) entry which is preliminary data.</text>
</comment>
<reference evidence="3 4" key="1">
    <citation type="submission" date="2019-05" db="EMBL/GenBank/DDBJ databases">
        <title>Emergence of the Ug99 lineage of the wheat stem rust pathogen through somatic hybridization.</title>
        <authorList>
            <person name="Li F."/>
            <person name="Upadhyaya N.M."/>
            <person name="Sperschneider J."/>
            <person name="Matny O."/>
            <person name="Nguyen-Phuc H."/>
            <person name="Mago R."/>
            <person name="Raley C."/>
            <person name="Miller M.E."/>
            <person name="Silverstein K.A.T."/>
            <person name="Henningsen E."/>
            <person name="Hirsch C.D."/>
            <person name="Visser B."/>
            <person name="Pretorius Z.A."/>
            <person name="Steffenson B.J."/>
            <person name="Schwessinger B."/>
            <person name="Dodds P.N."/>
            <person name="Figueroa M."/>
        </authorList>
    </citation>
    <scope>NUCLEOTIDE SEQUENCE [LARGE SCALE GENOMIC DNA]</scope>
    <source>
        <strain evidence="3 4">Ug99</strain>
    </source>
</reference>
<evidence type="ECO:0000313" key="3">
    <source>
        <dbReference type="EMBL" id="KAA1100389.1"/>
    </source>
</evidence>
<protein>
    <submittedName>
        <fullName evidence="3">Uncharacterized protein</fullName>
    </submittedName>
</protein>
<feature type="coiled-coil region" evidence="1">
    <location>
        <begin position="115"/>
        <end position="181"/>
    </location>
</feature>
<accession>A0A5B0PKD3</accession>
<evidence type="ECO:0000313" key="4">
    <source>
        <dbReference type="Proteomes" id="UP000325313"/>
    </source>
</evidence>
<gene>
    <name evidence="3" type="ORF">PGTUg99_025057</name>
</gene>
<keyword evidence="1" id="KW-0175">Coiled coil</keyword>
<organism evidence="3 4">
    <name type="scientific">Puccinia graminis f. sp. tritici</name>
    <dbReference type="NCBI Taxonomy" id="56615"/>
    <lineage>
        <taxon>Eukaryota</taxon>
        <taxon>Fungi</taxon>
        <taxon>Dikarya</taxon>
        <taxon>Basidiomycota</taxon>
        <taxon>Pucciniomycotina</taxon>
        <taxon>Pucciniomycetes</taxon>
        <taxon>Pucciniales</taxon>
        <taxon>Pucciniaceae</taxon>
        <taxon>Puccinia</taxon>
    </lineage>
</organism>